<dbReference type="Proteomes" id="UP001232992">
    <property type="component" value="Unassembled WGS sequence"/>
</dbReference>
<dbReference type="RefSeq" id="WP_283756306.1">
    <property type="nucleotide sequence ID" value="NZ_JAQOSQ010000001.1"/>
</dbReference>
<dbReference type="GO" id="GO:0051213">
    <property type="term" value="F:dioxygenase activity"/>
    <property type="evidence" value="ECO:0007669"/>
    <property type="project" value="UniProtKB-KW"/>
</dbReference>
<dbReference type="SUPFAM" id="SSF51197">
    <property type="entry name" value="Clavaminate synthase-like"/>
    <property type="match status" value="1"/>
</dbReference>
<accession>A0ABT7BR25</accession>
<name>A0ABT7BR25_9CYAN</name>
<keyword evidence="2" id="KW-1185">Reference proteome</keyword>
<gene>
    <name evidence="1" type="ORF">PMH09_00455</name>
</gene>
<evidence type="ECO:0000313" key="1">
    <source>
        <dbReference type="EMBL" id="MDJ1181651.1"/>
    </source>
</evidence>
<dbReference type="PANTHER" id="PTHR40470:SF1">
    <property type="entry name" value="PHYTANOYL-COA DIOXYGENASE FAMILY PROTEIN (AFU_ORTHOLOGUE AFUA_2G15850)"/>
    <property type="match status" value="1"/>
</dbReference>
<proteinExistence type="predicted"/>
<dbReference type="Pfam" id="PF05721">
    <property type="entry name" value="PhyH"/>
    <property type="match status" value="1"/>
</dbReference>
<keyword evidence="1" id="KW-0560">Oxidoreductase</keyword>
<protein>
    <submittedName>
        <fullName evidence="1">Phytanoyl-CoA dioxygenase family protein</fullName>
    </submittedName>
</protein>
<dbReference type="PANTHER" id="PTHR40470">
    <property type="entry name" value="PHYTANOYL-COA DIOXYGENASE FAMILY PROTEIN (AFU_ORTHOLOGUE AFUA_2G15850)"/>
    <property type="match status" value="1"/>
</dbReference>
<keyword evidence="1" id="KW-0223">Dioxygenase</keyword>
<dbReference type="EMBL" id="JAQOSQ010000001">
    <property type="protein sequence ID" value="MDJ1181651.1"/>
    <property type="molecule type" value="Genomic_DNA"/>
</dbReference>
<comment type="caution">
    <text evidence="1">The sequence shown here is derived from an EMBL/GenBank/DDBJ whole genome shotgun (WGS) entry which is preliminary data.</text>
</comment>
<dbReference type="InterPro" id="IPR008775">
    <property type="entry name" value="Phytyl_CoA_dOase-like"/>
</dbReference>
<organism evidence="1 2">
    <name type="scientific">Roseofilum casamattae BLCC-M143</name>
    <dbReference type="NCBI Taxonomy" id="3022442"/>
    <lineage>
        <taxon>Bacteria</taxon>
        <taxon>Bacillati</taxon>
        <taxon>Cyanobacteriota</taxon>
        <taxon>Cyanophyceae</taxon>
        <taxon>Desertifilales</taxon>
        <taxon>Desertifilaceae</taxon>
        <taxon>Roseofilum</taxon>
        <taxon>Roseofilum casamattae</taxon>
    </lineage>
</organism>
<evidence type="ECO:0000313" key="2">
    <source>
        <dbReference type="Proteomes" id="UP001232992"/>
    </source>
</evidence>
<sequence length="274" mass="31701">MELDRLKQEWDSNGYCIIPALVTEDGVSDMRSICDRVLEQVLQESDNRAELEDASNIAYLTEPKYYSKEPESLLKLLEFIAQDQIVLILQSIADGQFPLFHNTQYFKQPLYRSWQGIWHRDTQFLAPDPELEKQRIAEFTAVHFRVAFCDDACLEYVPGSEKRWDTPAELAIRKKITEGNITAPAEMPGAKTINLRAGDACLFHAWGIHRGTYRQDLPRRTLDIIYQWGGSCDYYPPPPTCFAEPKILESLSDGAQEFYRYFINAYKKVWQALE</sequence>
<reference evidence="1 2" key="1">
    <citation type="submission" date="2023-01" db="EMBL/GenBank/DDBJ databases">
        <title>Novel diversity within Roseofilum (Cyanobacteria; Desertifilaceae) from marine benthic mats with descriptions of four novel species.</title>
        <authorList>
            <person name="Wang Y."/>
            <person name="Berthold D.E."/>
            <person name="Hu J."/>
            <person name="Lefler F.W."/>
            <person name="Laughinghouse H.D. IV."/>
        </authorList>
    </citation>
    <scope>NUCLEOTIDE SEQUENCE [LARGE SCALE GENOMIC DNA]</scope>
    <source>
        <strain evidence="1 2">BLCC-M143</strain>
    </source>
</reference>
<dbReference type="Gene3D" id="2.60.120.620">
    <property type="entry name" value="q2cbj1_9rhob like domain"/>
    <property type="match status" value="1"/>
</dbReference>